<comment type="caution">
    <text evidence="2">The sequence shown here is derived from an EMBL/GenBank/DDBJ whole genome shotgun (WGS) entry which is preliminary data.</text>
</comment>
<protein>
    <submittedName>
        <fullName evidence="2">Uncharacterized protein</fullName>
    </submittedName>
</protein>
<dbReference type="EMBL" id="JBJQOH010000003">
    <property type="protein sequence ID" value="KAL3690729.1"/>
    <property type="molecule type" value="Genomic_DNA"/>
</dbReference>
<proteinExistence type="predicted"/>
<evidence type="ECO:0000313" key="3">
    <source>
        <dbReference type="Proteomes" id="UP001633002"/>
    </source>
</evidence>
<feature type="compositionally biased region" description="Polar residues" evidence="1">
    <location>
        <begin position="41"/>
        <end position="56"/>
    </location>
</feature>
<reference evidence="2 3" key="1">
    <citation type="submission" date="2024-09" db="EMBL/GenBank/DDBJ databases">
        <title>Chromosome-scale assembly of Riccia sorocarpa.</title>
        <authorList>
            <person name="Paukszto L."/>
        </authorList>
    </citation>
    <scope>NUCLEOTIDE SEQUENCE [LARGE SCALE GENOMIC DNA]</scope>
    <source>
        <strain evidence="2">LP-2024</strain>
        <tissue evidence="2">Aerial parts of the thallus</tissue>
    </source>
</reference>
<name>A0ABD3HKK4_9MARC</name>
<dbReference type="PANTHER" id="PTHR47602:SF2">
    <property type="entry name" value="F-BOX PROTEIN SKIP22"/>
    <property type="match status" value="1"/>
</dbReference>
<sequence>MRSAPSLPQISLTLQRNANRGLDRANLRDLCASAATRRATLSQPMTVAESQESSRAVTPASRDATSSPGLSGLNSGGSAAQGSELPVGWSLAGHVNLVYSLPELLVSNKSESGRELGDQALLRCQIVGNALVVYGAVTGGSVHRLSLSAKKFLLEDVASRATRSGSEAPEVASSSGRSAVSDLSNKEFAFRDIFGLWKDAKRFALPSFTDCHM</sequence>
<keyword evidence="3" id="KW-1185">Reference proteome</keyword>
<evidence type="ECO:0000256" key="1">
    <source>
        <dbReference type="SAM" id="MobiDB-lite"/>
    </source>
</evidence>
<feature type="region of interest" description="Disordered" evidence="1">
    <location>
        <begin position="41"/>
        <end position="78"/>
    </location>
</feature>
<gene>
    <name evidence="2" type="ORF">R1sor_004380</name>
</gene>
<dbReference type="Gene3D" id="3.40.1000.30">
    <property type="match status" value="1"/>
</dbReference>
<accession>A0ABD3HKK4</accession>
<feature type="compositionally biased region" description="Low complexity" evidence="1">
    <location>
        <begin position="66"/>
        <end position="78"/>
    </location>
</feature>
<dbReference type="PANTHER" id="PTHR47602">
    <property type="entry name" value="F-BOX PROTEIN SKIP22"/>
    <property type="match status" value="1"/>
</dbReference>
<evidence type="ECO:0000313" key="2">
    <source>
        <dbReference type="EMBL" id="KAL3690729.1"/>
    </source>
</evidence>
<organism evidence="2 3">
    <name type="scientific">Riccia sorocarpa</name>
    <dbReference type="NCBI Taxonomy" id="122646"/>
    <lineage>
        <taxon>Eukaryota</taxon>
        <taxon>Viridiplantae</taxon>
        <taxon>Streptophyta</taxon>
        <taxon>Embryophyta</taxon>
        <taxon>Marchantiophyta</taxon>
        <taxon>Marchantiopsida</taxon>
        <taxon>Marchantiidae</taxon>
        <taxon>Marchantiales</taxon>
        <taxon>Ricciaceae</taxon>
        <taxon>Riccia</taxon>
    </lineage>
</organism>
<dbReference type="AlphaFoldDB" id="A0ABD3HKK4"/>
<dbReference type="Proteomes" id="UP001633002">
    <property type="component" value="Unassembled WGS sequence"/>
</dbReference>